<feature type="region of interest" description="Disordered" evidence="1">
    <location>
        <begin position="97"/>
        <end position="128"/>
    </location>
</feature>
<protein>
    <recommendedName>
        <fullName evidence="2">Trypsin-co-occurring domain-containing protein</fullName>
    </recommendedName>
</protein>
<dbReference type="Proteomes" id="UP000199001">
    <property type="component" value="Unassembled WGS sequence"/>
</dbReference>
<keyword evidence="4" id="KW-1185">Reference proteome</keyword>
<dbReference type="AlphaFoldDB" id="A0A1C6TSI2"/>
<evidence type="ECO:0000313" key="3">
    <source>
        <dbReference type="EMBL" id="SCL44638.1"/>
    </source>
</evidence>
<dbReference type="STRING" id="47855.GA0070606_0382"/>
<dbReference type="Pfam" id="PF19493">
    <property type="entry name" value="Trypco1"/>
    <property type="match status" value="1"/>
</dbReference>
<proteinExistence type="predicted"/>
<evidence type="ECO:0000259" key="2">
    <source>
        <dbReference type="Pfam" id="PF19493"/>
    </source>
</evidence>
<name>A0A1C6TSI2_9ACTN</name>
<dbReference type="InterPro" id="IPR045794">
    <property type="entry name" value="Trypco1"/>
</dbReference>
<sequence length="128" mass="12961">MSRLVKVQLPSGQQIWAQVTDGPADVGAADALRSLSAEDLRDTIEGVAQSVAAAAESVLPDQVSLEFGLELSLKTGKLTSVLAEAAGKASLKLTLTWDTTGGRAPGTRSAPGDDETSGGTAGPPEQSS</sequence>
<dbReference type="EMBL" id="FMHZ01000002">
    <property type="protein sequence ID" value="SCL44638.1"/>
    <property type="molecule type" value="Genomic_DNA"/>
</dbReference>
<gene>
    <name evidence="3" type="ORF">GA0070606_0382</name>
</gene>
<reference evidence="4" key="1">
    <citation type="submission" date="2016-06" db="EMBL/GenBank/DDBJ databases">
        <authorList>
            <person name="Varghese N."/>
            <person name="Submissions Spin"/>
        </authorList>
    </citation>
    <scope>NUCLEOTIDE SEQUENCE [LARGE SCALE GENOMIC DNA]</scope>
    <source>
        <strain evidence="4">DSM 43903</strain>
    </source>
</reference>
<organism evidence="3 4">
    <name type="scientific">Micromonospora citrea</name>
    <dbReference type="NCBI Taxonomy" id="47855"/>
    <lineage>
        <taxon>Bacteria</taxon>
        <taxon>Bacillati</taxon>
        <taxon>Actinomycetota</taxon>
        <taxon>Actinomycetes</taxon>
        <taxon>Micromonosporales</taxon>
        <taxon>Micromonosporaceae</taxon>
        <taxon>Micromonospora</taxon>
    </lineage>
</organism>
<evidence type="ECO:0000313" key="4">
    <source>
        <dbReference type="Proteomes" id="UP000199001"/>
    </source>
</evidence>
<dbReference type="NCBIfam" id="NF041216">
    <property type="entry name" value="CU044_2847_fam"/>
    <property type="match status" value="1"/>
</dbReference>
<evidence type="ECO:0000256" key="1">
    <source>
        <dbReference type="SAM" id="MobiDB-lite"/>
    </source>
</evidence>
<dbReference type="RefSeq" id="WP_141721507.1">
    <property type="nucleotide sequence ID" value="NZ_FMHZ01000002.1"/>
</dbReference>
<dbReference type="OrthoDB" id="4828173at2"/>
<accession>A0A1C6TSI2</accession>
<feature type="domain" description="Trypsin-co-occurring" evidence="2">
    <location>
        <begin position="7"/>
        <end position="98"/>
    </location>
</feature>